<evidence type="ECO:0000313" key="6">
    <source>
        <dbReference type="EMBL" id="SZX66865.1"/>
    </source>
</evidence>
<dbReference type="GO" id="GO:0005794">
    <property type="term" value="C:Golgi apparatus"/>
    <property type="evidence" value="ECO:0007669"/>
    <property type="project" value="TreeGrafter"/>
</dbReference>
<feature type="transmembrane region" description="Helical" evidence="5">
    <location>
        <begin position="50"/>
        <end position="74"/>
    </location>
</feature>
<feature type="transmembrane region" description="Helical" evidence="5">
    <location>
        <begin position="86"/>
        <end position="109"/>
    </location>
</feature>
<name>A0A383VMX2_TETOB</name>
<keyword evidence="4 5" id="KW-0472">Membrane</keyword>
<protein>
    <recommendedName>
        <fullName evidence="8">Transmembrane protein 115</fullName>
    </recommendedName>
</protein>
<sequence length="317" mass="34312">MMQDGHRFTRLSKVLAAVLLGLFLVTYFAPSSKEYLTLVPGRTLPCVWNLITGGLVCTNVVEVLVMIMALLLLARIIEPVYGSTEFLKLILVVDFAASTATFCIAYIIFLSAPDDRKGRTLYKEFSGFHGLLAALLVAVKQIMPDHVVILAGFLRLKAAHFPSVYVLASTVVIAALQSWHCLAFLYLGTYFAWLYLRFFQHQPETSIMGDPSEDFKFSSFFPAAAAGPIDAAAGVLGKVFRLRHDAHAEAKPLLPTAATGTLLGSNAVDANRRRERGAKALEERLEMKKIADAPVVESAAAAAASGLPHTGSGSRLA</sequence>
<evidence type="ECO:0000256" key="5">
    <source>
        <dbReference type="SAM" id="Phobius"/>
    </source>
</evidence>
<evidence type="ECO:0008006" key="8">
    <source>
        <dbReference type="Google" id="ProtNLM"/>
    </source>
</evidence>
<dbReference type="STRING" id="3088.A0A383VMX2"/>
<evidence type="ECO:0000256" key="2">
    <source>
        <dbReference type="ARBA" id="ARBA00022692"/>
    </source>
</evidence>
<dbReference type="GO" id="GO:0016020">
    <property type="term" value="C:membrane"/>
    <property type="evidence" value="ECO:0007669"/>
    <property type="project" value="UniProtKB-SubCell"/>
</dbReference>
<dbReference type="SMART" id="SM01160">
    <property type="entry name" value="DUF1751"/>
    <property type="match status" value="1"/>
</dbReference>
<comment type="subcellular location">
    <subcellularLocation>
        <location evidence="1">Membrane</location>
        <topology evidence="1">Multi-pass membrane protein</topology>
    </subcellularLocation>
</comment>
<evidence type="ECO:0000256" key="1">
    <source>
        <dbReference type="ARBA" id="ARBA00004141"/>
    </source>
</evidence>
<feature type="transmembrane region" description="Helical" evidence="5">
    <location>
        <begin position="12"/>
        <end position="30"/>
    </location>
</feature>
<keyword evidence="7" id="KW-1185">Reference proteome</keyword>
<feature type="transmembrane region" description="Helical" evidence="5">
    <location>
        <begin position="129"/>
        <end position="154"/>
    </location>
</feature>
<evidence type="ECO:0000256" key="3">
    <source>
        <dbReference type="ARBA" id="ARBA00022989"/>
    </source>
</evidence>
<dbReference type="InterPro" id="IPR035952">
    <property type="entry name" value="Rhomboid-like_sf"/>
</dbReference>
<dbReference type="EMBL" id="FNXT01000763">
    <property type="protein sequence ID" value="SZX66865.1"/>
    <property type="molecule type" value="Genomic_DNA"/>
</dbReference>
<proteinExistence type="predicted"/>
<feature type="transmembrane region" description="Helical" evidence="5">
    <location>
        <begin position="166"/>
        <end position="196"/>
    </location>
</feature>
<evidence type="ECO:0000313" key="7">
    <source>
        <dbReference type="Proteomes" id="UP000256970"/>
    </source>
</evidence>
<evidence type="ECO:0000256" key="4">
    <source>
        <dbReference type="ARBA" id="ARBA00023136"/>
    </source>
</evidence>
<dbReference type="Pfam" id="PF08551">
    <property type="entry name" value="DUF1751"/>
    <property type="match status" value="1"/>
</dbReference>
<keyword evidence="3 5" id="KW-1133">Transmembrane helix</keyword>
<dbReference type="PANTHER" id="PTHR13377">
    <property type="entry name" value="PLACENTAL PROTEIN 6"/>
    <property type="match status" value="1"/>
</dbReference>
<accession>A0A383VMX2</accession>
<dbReference type="Proteomes" id="UP000256970">
    <property type="component" value="Unassembled WGS sequence"/>
</dbReference>
<dbReference type="AlphaFoldDB" id="A0A383VMX2"/>
<reference evidence="6 7" key="1">
    <citation type="submission" date="2016-10" db="EMBL/GenBank/DDBJ databases">
        <authorList>
            <person name="Cai Z."/>
        </authorList>
    </citation>
    <scope>NUCLEOTIDE SEQUENCE [LARGE SCALE GENOMIC DNA]</scope>
</reference>
<dbReference type="Gene3D" id="1.20.1540.10">
    <property type="entry name" value="Rhomboid-like"/>
    <property type="match status" value="1"/>
</dbReference>
<dbReference type="InterPro" id="IPR013861">
    <property type="entry name" value="TMEM115/Pdh1/Rbl19"/>
</dbReference>
<dbReference type="PANTHER" id="PTHR13377:SF3">
    <property type="entry name" value="TRANSMEMBRANE PROTEIN 115"/>
    <property type="match status" value="1"/>
</dbReference>
<organism evidence="6 7">
    <name type="scientific">Tetradesmus obliquus</name>
    <name type="common">Green alga</name>
    <name type="synonym">Acutodesmus obliquus</name>
    <dbReference type="NCBI Taxonomy" id="3088"/>
    <lineage>
        <taxon>Eukaryota</taxon>
        <taxon>Viridiplantae</taxon>
        <taxon>Chlorophyta</taxon>
        <taxon>core chlorophytes</taxon>
        <taxon>Chlorophyceae</taxon>
        <taxon>CS clade</taxon>
        <taxon>Sphaeropleales</taxon>
        <taxon>Scenedesmaceae</taxon>
        <taxon>Tetradesmus</taxon>
    </lineage>
</organism>
<dbReference type="SUPFAM" id="SSF144091">
    <property type="entry name" value="Rhomboid-like"/>
    <property type="match status" value="1"/>
</dbReference>
<keyword evidence="2 5" id="KW-0812">Transmembrane</keyword>
<dbReference type="FunFam" id="1.20.1540.10:FF:000004">
    <property type="entry name" value="Transmembrane protein 115"/>
    <property type="match status" value="1"/>
</dbReference>
<gene>
    <name evidence="6" type="ORF">BQ4739_LOCUS7299</name>
</gene>
<dbReference type="GO" id="GO:0006890">
    <property type="term" value="P:retrograde vesicle-mediated transport, Golgi to endoplasmic reticulum"/>
    <property type="evidence" value="ECO:0007669"/>
    <property type="project" value="InterPro"/>
</dbReference>